<dbReference type="Gene3D" id="3.30.230.10">
    <property type="match status" value="1"/>
</dbReference>
<dbReference type="InterPro" id="IPR003593">
    <property type="entry name" value="AAA+_ATPase"/>
</dbReference>
<comment type="function">
    <text evidence="11">Plays a role in repairing double-strand DNA breaks, probably involving stabilizing or processing branched DNA or blocked replication forks.</text>
</comment>
<evidence type="ECO:0000256" key="6">
    <source>
        <dbReference type="ARBA" id="ARBA00022833"/>
    </source>
</evidence>
<dbReference type="PANTHER" id="PTHR32472">
    <property type="entry name" value="DNA REPAIR PROTEIN RADA"/>
    <property type="match status" value="1"/>
</dbReference>
<evidence type="ECO:0000256" key="4">
    <source>
        <dbReference type="ARBA" id="ARBA00022771"/>
    </source>
</evidence>
<evidence type="ECO:0000256" key="13">
    <source>
        <dbReference type="RuleBase" id="RU003555"/>
    </source>
</evidence>
<feature type="domain" description="RecA family profile 1" evidence="14">
    <location>
        <begin position="66"/>
        <end position="215"/>
    </location>
</feature>
<dbReference type="PRINTS" id="PR01874">
    <property type="entry name" value="DNAREPAIRADA"/>
</dbReference>
<dbReference type="OrthoDB" id="9803906at2"/>
<protein>
    <recommendedName>
        <fullName evidence="11 12">DNA repair protein RadA</fullName>
    </recommendedName>
</protein>
<proteinExistence type="inferred from homology"/>
<dbReference type="NCBIfam" id="TIGR00416">
    <property type="entry name" value="sms"/>
    <property type="match status" value="1"/>
</dbReference>
<dbReference type="SMART" id="SM00382">
    <property type="entry name" value="AAA"/>
    <property type="match status" value="1"/>
</dbReference>
<comment type="function">
    <text evidence="13">DNA-dependent ATPase involved in processing of recombination intermediates, plays a role in repairing DNA breaks. Stimulates the branch migration of RecA-mediated strand transfer reactions, allowing the 3' invading strand to extend heteroduplex DNA faster. Binds ssDNA in the presence of ADP but not other nucleotides, has ATPase activity that is stimulated by ssDNA and various branched DNA structures, but inhibited by SSB. Does not have RecA's homology-searching function.</text>
</comment>
<dbReference type="PROSITE" id="PS50162">
    <property type="entry name" value="RECA_2"/>
    <property type="match status" value="1"/>
</dbReference>
<dbReference type="EMBL" id="FOZM01000001">
    <property type="protein sequence ID" value="SFS13503.1"/>
    <property type="molecule type" value="Genomic_DNA"/>
</dbReference>
<dbReference type="GO" id="GO:0003684">
    <property type="term" value="F:damaged DNA binding"/>
    <property type="evidence" value="ECO:0007669"/>
    <property type="project" value="InterPro"/>
</dbReference>
<evidence type="ECO:0000256" key="5">
    <source>
        <dbReference type="ARBA" id="ARBA00022801"/>
    </source>
</evidence>
<dbReference type="STRING" id="1123755.SAMN05444714_1558"/>
<keyword evidence="16" id="KW-1185">Reference proteome</keyword>
<keyword evidence="5" id="KW-0378">Hydrolase</keyword>
<evidence type="ECO:0000256" key="2">
    <source>
        <dbReference type="ARBA" id="ARBA00022741"/>
    </source>
</evidence>
<comment type="similarity">
    <text evidence="11 13">Belongs to the RecA family. RadA subfamily.</text>
</comment>
<keyword evidence="8 11" id="KW-0346">Stress response</keyword>
<feature type="region of interest" description="Lon-protease-like" evidence="11">
    <location>
        <begin position="351"/>
        <end position="454"/>
    </location>
</feature>
<feature type="short sequence motif" description="RadA KNRFG motif" evidence="11">
    <location>
        <begin position="252"/>
        <end position="256"/>
    </location>
</feature>
<dbReference type="Pfam" id="PF13541">
    <property type="entry name" value="ChlI"/>
    <property type="match status" value="1"/>
</dbReference>
<evidence type="ECO:0000256" key="12">
    <source>
        <dbReference type="NCBIfam" id="TIGR00416"/>
    </source>
</evidence>
<keyword evidence="3 11" id="KW-0227">DNA damage</keyword>
<name>A0A1I6MD17_9RHOB</name>
<evidence type="ECO:0000256" key="10">
    <source>
        <dbReference type="ARBA" id="ARBA00023204"/>
    </source>
</evidence>
<evidence type="ECO:0000256" key="9">
    <source>
        <dbReference type="ARBA" id="ARBA00023125"/>
    </source>
</evidence>
<dbReference type="InterPro" id="IPR004504">
    <property type="entry name" value="DNA_repair_RadA"/>
</dbReference>
<dbReference type="RefSeq" id="WP_090206024.1">
    <property type="nucleotide sequence ID" value="NZ_FOZM01000001.1"/>
</dbReference>
<evidence type="ECO:0000256" key="3">
    <source>
        <dbReference type="ARBA" id="ARBA00022763"/>
    </source>
</evidence>
<gene>
    <name evidence="11" type="primary">radA</name>
    <name evidence="15" type="ORF">SAMN05444714_1558</name>
</gene>
<dbReference type="InterPro" id="IPR027417">
    <property type="entry name" value="P-loop_NTPase"/>
</dbReference>
<dbReference type="Pfam" id="PF13481">
    <property type="entry name" value="AAA_25"/>
    <property type="match status" value="1"/>
</dbReference>
<keyword evidence="7 11" id="KW-0067">ATP-binding</keyword>
<organism evidence="15 16">
    <name type="scientific">Yoonia litorea</name>
    <dbReference type="NCBI Taxonomy" id="1123755"/>
    <lineage>
        <taxon>Bacteria</taxon>
        <taxon>Pseudomonadati</taxon>
        <taxon>Pseudomonadota</taxon>
        <taxon>Alphaproteobacteria</taxon>
        <taxon>Rhodobacterales</taxon>
        <taxon>Paracoccaceae</taxon>
        <taxon>Yoonia</taxon>
    </lineage>
</organism>
<dbReference type="GO" id="GO:0005524">
    <property type="term" value="F:ATP binding"/>
    <property type="evidence" value="ECO:0007669"/>
    <property type="project" value="UniProtKB-UniRule"/>
</dbReference>
<dbReference type="GO" id="GO:0008270">
    <property type="term" value="F:zinc ion binding"/>
    <property type="evidence" value="ECO:0007669"/>
    <property type="project" value="UniProtKB-KW"/>
</dbReference>
<evidence type="ECO:0000313" key="15">
    <source>
        <dbReference type="EMBL" id="SFS13503.1"/>
    </source>
</evidence>
<evidence type="ECO:0000256" key="8">
    <source>
        <dbReference type="ARBA" id="ARBA00023016"/>
    </source>
</evidence>
<dbReference type="Proteomes" id="UP000198926">
    <property type="component" value="Unassembled WGS sequence"/>
</dbReference>
<dbReference type="GO" id="GO:0005829">
    <property type="term" value="C:cytosol"/>
    <property type="evidence" value="ECO:0007669"/>
    <property type="project" value="TreeGrafter"/>
</dbReference>
<evidence type="ECO:0000256" key="11">
    <source>
        <dbReference type="HAMAP-Rule" id="MF_01498"/>
    </source>
</evidence>
<reference evidence="15 16" key="1">
    <citation type="submission" date="2016-10" db="EMBL/GenBank/DDBJ databases">
        <authorList>
            <person name="de Groot N.N."/>
        </authorList>
    </citation>
    <scope>NUCLEOTIDE SEQUENCE [LARGE SCALE GENOMIC DNA]</scope>
    <source>
        <strain evidence="15 16">DSM 29433</strain>
    </source>
</reference>
<dbReference type="GO" id="GO:0000725">
    <property type="term" value="P:recombinational repair"/>
    <property type="evidence" value="ECO:0007669"/>
    <property type="project" value="UniProtKB-UniRule"/>
</dbReference>
<dbReference type="GO" id="GO:0016787">
    <property type="term" value="F:hydrolase activity"/>
    <property type="evidence" value="ECO:0007669"/>
    <property type="project" value="UniProtKB-KW"/>
</dbReference>
<keyword evidence="10 11" id="KW-0234">DNA repair</keyword>
<dbReference type="AlphaFoldDB" id="A0A1I6MD17"/>
<evidence type="ECO:0000313" key="16">
    <source>
        <dbReference type="Proteomes" id="UP000198926"/>
    </source>
</evidence>
<accession>A0A1I6MD17</accession>
<dbReference type="InterPro" id="IPR014721">
    <property type="entry name" value="Ribsml_uS5_D2-typ_fold_subgr"/>
</dbReference>
<evidence type="ECO:0000256" key="1">
    <source>
        <dbReference type="ARBA" id="ARBA00022723"/>
    </source>
</evidence>
<dbReference type="FunFam" id="3.40.50.300:FF:000050">
    <property type="entry name" value="DNA repair protein RadA"/>
    <property type="match status" value="1"/>
</dbReference>
<dbReference type="SUPFAM" id="SSF52540">
    <property type="entry name" value="P-loop containing nucleoside triphosphate hydrolases"/>
    <property type="match status" value="1"/>
</dbReference>
<comment type="domain">
    <text evidence="11">The middle region has homology to RecA with ATPase motifs including the RadA KNRFG motif, while the C-terminus is homologous to Lon protease.</text>
</comment>
<dbReference type="Gene3D" id="3.40.50.300">
    <property type="entry name" value="P-loop containing nucleotide triphosphate hydrolases"/>
    <property type="match status" value="1"/>
</dbReference>
<evidence type="ECO:0000256" key="7">
    <source>
        <dbReference type="ARBA" id="ARBA00022840"/>
    </source>
</evidence>
<feature type="binding site" evidence="11">
    <location>
        <begin position="95"/>
        <end position="102"/>
    </location>
    <ligand>
        <name>ATP</name>
        <dbReference type="ChEBI" id="CHEBI:30616"/>
    </ligand>
</feature>
<keyword evidence="4 13" id="KW-0863">Zinc-finger</keyword>
<dbReference type="CDD" id="cd01121">
    <property type="entry name" value="RadA_SMS_N"/>
    <property type="match status" value="1"/>
</dbReference>
<keyword evidence="6 13" id="KW-0862">Zinc</keyword>
<dbReference type="InterPro" id="IPR020568">
    <property type="entry name" value="Ribosomal_Su5_D2-typ_SF"/>
</dbReference>
<dbReference type="GO" id="GO:0140664">
    <property type="term" value="F:ATP-dependent DNA damage sensor activity"/>
    <property type="evidence" value="ECO:0007669"/>
    <property type="project" value="InterPro"/>
</dbReference>
<dbReference type="SUPFAM" id="SSF54211">
    <property type="entry name" value="Ribosomal protein S5 domain 2-like"/>
    <property type="match status" value="1"/>
</dbReference>
<keyword evidence="9 11" id="KW-0238">DNA-binding</keyword>
<dbReference type="InterPro" id="IPR041166">
    <property type="entry name" value="Rubredoxin_2"/>
</dbReference>
<keyword evidence="1 11" id="KW-0479">Metal-binding</keyword>
<dbReference type="HAMAP" id="MF_01498">
    <property type="entry name" value="RadA_bact"/>
    <property type="match status" value="1"/>
</dbReference>
<evidence type="ECO:0000259" key="14">
    <source>
        <dbReference type="PROSITE" id="PS50162"/>
    </source>
</evidence>
<dbReference type="Pfam" id="PF18073">
    <property type="entry name" value="Zn_ribbon_LapB"/>
    <property type="match status" value="1"/>
</dbReference>
<dbReference type="PANTHER" id="PTHR32472:SF10">
    <property type="entry name" value="DNA REPAIR PROTEIN RADA-LIKE PROTEIN"/>
    <property type="match status" value="1"/>
</dbReference>
<dbReference type="InterPro" id="IPR020588">
    <property type="entry name" value="RecA_ATP-bd"/>
</dbReference>
<keyword evidence="2 11" id="KW-0547">Nucleotide-binding</keyword>
<sequence length="454" mass="47936">MAKDLSYACSECGAGYRKWSGQCDGCGAWNTIHETKALSSGPKGKTLGAVRGQAIALTDLETQEREPPRTEAGVGELDRVLGGGLVKASALLVGGDPGIGKSTLLLQAAARFARNGLKVIYISGEESNAQVQMRARRLGLEKSPVLLAAETNLRDILTTLEAEKPDLAIIDSIQTMWADTVESAPGSVSQVRASAHELTTFAKRNGMAVIMVGHVTKEGAIAGPRVVEHMVDTVLYFEGERGHQFRILRSVKNRFGPADEIGVFEMTGKGLAEVKNPSALFLSERGTPAPGSVVFAGIEGSRPMLCEIQALVAPSPHSQPRRSVVGWDGGRLAMILAVLESRCGIQFTGLDVYLNVAGGLRITEPAADLAVAAALVSAREDAALPAEAVVFGEISLSGALRPVVQAENRLKEAQKLGFTKGIVPEQAKQPVVTGLHQQSAKTLAGFVENVFGAR</sequence>